<evidence type="ECO:0000259" key="4">
    <source>
        <dbReference type="PROSITE" id="PS01124"/>
    </source>
</evidence>
<keyword evidence="3" id="KW-0804">Transcription</keyword>
<dbReference type="InterPro" id="IPR013656">
    <property type="entry name" value="PAS_4"/>
</dbReference>
<evidence type="ECO:0000256" key="3">
    <source>
        <dbReference type="ARBA" id="ARBA00023163"/>
    </source>
</evidence>
<feature type="domain" description="HTH araC/xylS-type" evidence="4">
    <location>
        <begin position="169"/>
        <end position="271"/>
    </location>
</feature>
<evidence type="ECO:0000256" key="1">
    <source>
        <dbReference type="ARBA" id="ARBA00023015"/>
    </source>
</evidence>
<comment type="caution">
    <text evidence="5">The sequence shown here is derived from an EMBL/GenBank/DDBJ whole genome shotgun (WGS) entry which is preliminary data.</text>
</comment>
<proteinExistence type="predicted"/>
<dbReference type="InterPro" id="IPR050204">
    <property type="entry name" value="AraC_XylS_family_regulators"/>
</dbReference>
<accession>A0ABX2A6H5</accession>
<dbReference type="PRINTS" id="PR00032">
    <property type="entry name" value="HTHARAC"/>
</dbReference>
<sequence length="275" mass="29967">MSPPSPPGPRAAERPTGDLWPDGAALLEAMAPTLVQLMDELVDVMFCAKDAGGRYVLVNQTFVRRTNERSRRQVVGRRARDLFVPELAERYEAQDTEVLRTGRPLRGELELIRRVGGTPGWYLTSKLPVHAPRGSGEDASGGGRVLGFVSVSSDLRSGRADDATMDAMARLRSAVVRHLDRTPEVPLRSGDLAAMAGCTPAVLDRRVRQVFGLSPLQLVLRTRVDRAADLLTSTGTPLAEVAAATGFYDQAAFTRTFARLTGETPSSFRRRARRG</sequence>
<dbReference type="EMBL" id="JABEZU010000002">
    <property type="protein sequence ID" value="NOV97518.1"/>
    <property type="molecule type" value="Genomic_DNA"/>
</dbReference>
<dbReference type="Proteomes" id="UP000757540">
    <property type="component" value="Unassembled WGS sequence"/>
</dbReference>
<protein>
    <submittedName>
        <fullName evidence="5">AraC-like DNA-binding protein</fullName>
    </submittedName>
</protein>
<dbReference type="Pfam" id="PF12833">
    <property type="entry name" value="HTH_18"/>
    <property type="match status" value="1"/>
</dbReference>
<dbReference type="InterPro" id="IPR018062">
    <property type="entry name" value="HTH_AraC-typ_CS"/>
</dbReference>
<dbReference type="RefSeq" id="WP_343036378.1">
    <property type="nucleotide sequence ID" value="NZ_BAAAML010000006.1"/>
</dbReference>
<dbReference type="SUPFAM" id="SSF55785">
    <property type="entry name" value="PYP-like sensor domain (PAS domain)"/>
    <property type="match status" value="1"/>
</dbReference>
<dbReference type="InterPro" id="IPR020449">
    <property type="entry name" value="Tscrpt_reg_AraC-type_HTH"/>
</dbReference>
<dbReference type="Gene3D" id="3.30.450.20">
    <property type="entry name" value="PAS domain"/>
    <property type="match status" value="1"/>
</dbReference>
<dbReference type="InterPro" id="IPR009057">
    <property type="entry name" value="Homeodomain-like_sf"/>
</dbReference>
<reference evidence="5 6" key="1">
    <citation type="submission" date="2020-05" db="EMBL/GenBank/DDBJ databases">
        <title>Genomic Encyclopedia of Type Strains, Phase III (KMG-III): the genomes of soil and plant-associated and newly described type strains.</title>
        <authorList>
            <person name="Whitman W."/>
        </authorList>
    </citation>
    <scope>NUCLEOTIDE SEQUENCE [LARGE SCALE GENOMIC DNA]</scope>
    <source>
        <strain evidence="5 6">KCTC 19046</strain>
    </source>
</reference>
<dbReference type="InterPro" id="IPR018060">
    <property type="entry name" value="HTH_AraC"/>
</dbReference>
<dbReference type="InterPro" id="IPR035965">
    <property type="entry name" value="PAS-like_dom_sf"/>
</dbReference>
<keyword evidence="6" id="KW-1185">Reference proteome</keyword>
<name>A0ABX2A6H5_9MICO</name>
<dbReference type="Gene3D" id="1.10.10.60">
    <property type="entry name" value="Homeodomain-like"/>
    <property type="match status" value="1"/>
</dbReference>
<keyword evidence="2" id="KW-0238">DNA-binding</keyword>
<dbReference type="PROSITE" id="PS00041">
    <property type="entry name" value="HTH_ARAC_FAMILY_1"/>
    <property type="match status" value="1"/>
</dbReference>
<evidence type="ECO:0000313" key="5">
    <source>
        <dbReference type="EMBL" id="NOV97518.1"/>
    </source>
</evidence>
<dbReference type="SUPFAM" id="SSF46689">
    <property type="entry name" value="Homeodomain-like"/>
    <property type="match status" value="1"/>
</dbReference>
<dbReference type="CDD" id="cd00130">
    <property type="entry name" value="PAS"/>
    <property type="match status" value="1"/>
</dbReference>
<organism evidence="5 6">
    <name type="scientific">Isoptericola halotolerans</name>
    <dbReference type="NCBI Taxonomy" id="300560"/>
    <lineage>
        <taxon>Bacteria</taxon>
        <taxon>Bacillati</taxon>
        <taxon>Actinomycetota</taxon>
        <taxon>Actinomycetes</taxon>
        <taxon>Micrococcales</taxon>
        <taxon>Promicromonosporaceae</taxon>
        <taxon>Isoptericola</taxon>
    </lineage>
</organism>
<dbReference type="PANTHER" id="PTHR46796">
    <property type="entry name" value="HTH-TYPE TRANSCRIPTIONAL ACTIVATOR RHAS-RELATED"/>
    <property type="match status" value="1"/>
</dbReference>
<dbReference type="SMART" id="SM00342">
    <property type="entry name" value="HTH_ARAC"/>
    <property type="match status" value="1"/>
</dbReference>
<dbReference type="InterPro" id="IPR000014">
    <property type="entry name" value="PAS"/>
</dbReference>
<gene>
    <name evidence="5" type="ORF">HDG69_002093</name>
</gene>
<evidence type="ECO:0000313" key="6">
    <source>
        <dbReference type="Proteomes" id="UP000757540"/>
    </source>
</evidence>
<keyword evidence="1" id="KW-0805">Transcription regulation</keyword>
<evidence type="ECO:0000256" key="2">
    <source>
        <dbReference type="ARBA" id="ARBA00023125"/>
    </source>
</evidence>
<dbReference type="Pfam" id="PF08448">
    <property type="entry name" value="PAS_4"/>
    <property type="match status" value="1"/>
</dbReference>
<dbReference type="PROSITE" id="PS01124">
    <property type="entry name" value="HTH_ARAC_FAMILY_2"/>
    <property type="match status" value="1"/>
</dbReference>